<evidence type="ECO:0000256" key="3">
    <source>
        <dbReference type="PROSITE-ProRule" id="PRU00023"/>
    </source>
</evidence>
<dbReference type="PANTHER" id="PTHR24124:SF14">
    <property type="entry name" value="CHROMOSOME UNDETERMINED SCAFFOLD_25, WHOLE GENOME SHOTGUN SEQUENCE"/>
    <property type="match status" value="1"/>
</dbReference>
<dbReference type="PROSITE" id="PS50088">
    <property type="entry name" value="ANK_REPEAT"/>
    <property type="match status" value="5"/>
</dbReference>
<accession>A0AAV8WLK5</accession>
<dbReference type="InterPro" id="IPR036770">
    <property type="entry name" value="Ankyrin_rpt-contain_sf"/>
</dbReference>
<feature type="repeat" description="ANK" evidence="3">
    <location>
        <begin position="195"/>
        <end position="215"/>
    </location>
</feature>
<reference evidence="5" key="1">
    <citation type="journal article" date="2023" name="Insect Mol. Biol.">
        <title>Genome sequencing provides insights into the evolution of gene families encoding plant cell wall-degrading enzymes in longhorned beetles.</title>
        <authorList>
            <person name="Shin N.R."/>
            <person name="Okamura Y."/>
            <person name="Kirsch R."/>
            <person name="Pauchet Y."/>
        </authorList>
    </citation>
    <scope>NUCLEOTIDE SEQUENCE</scope>
    <source>
        <strain evidence="5">RBIC_L_NR</strain>
    </source>
</reference>
<feature type="repeat" description="ANK" evidence="3">
    <location>
        <begin position="129"/>
        <end position="161"/>
    </location>
</feature>
<organism evidence="5 6">
    <name type="scientific">Rhamnusium bicolor</name>
    <dbReference type="NCBI Taxonomy" id="1586634"/>
    <lineage>
        <taxon>Eukaryota</taxon>
        <taxon>Metazoa</taxon>
        <taxon>Ecdysozoa</taxon>
        <taxon>Arthropoda</taxon>
        <taxon>Hexapoda</taxon>
        <taxon>Insecta</taxon>
        <taxon>Pterygota</taxon>
        <taxon>Neoptera</taxon>
        <taxon>Endopterygota</taxon>
        <taxon>Coleoptera</taxon>
        <taxon>Polyphaga</taxon>
        <taxon>Cucujiformia</taxon>
        <taxon>Chrysomeloidea</taxon>
        <taxon>Cerambycidae</taxon>
        <taxon>Lepturinae</taxon>
        <taxon>Rhagiini</taxon>
        <taxon>Rhamnusium</taxon>
    </lineage>
</organism>
<evidence type="ECO:0000256" key="4">
    <source>
        <dbReference type="SAM" id="MobiDB-lite"/>
    </source>
</evidence>
<keyword evidence="1" id="KW-0677">Repeat</keyword>
<dbReference type="PROSITE" id="PS50297">
    <property type="entry name" value="ANK_REP_REGION"/>
    <property type="match status" value="5"/>
</dbReference>
<evidence type="ECO:0000256" key="2">
    <source>
        <dbReference type="ARBA" id="ARBA00023043"/>
    </source>
</evidence>
<sequence>MVADTDHPAASANHDKDGTEADITEQSHKTIFDLVKSGELSEIAEHVEKSGTEVLRARDEWGYTPAHWAALDGNVEIMRYIVDRGAPIDLPCLGTQGPRPIHWACRKGHAALVQVLLQAGVAVNAADFKGLTPLMTACMFGRTATAAYLLGMGASNDLMDINGDTALHWAAYKGHADLIKLLMYSGTNLQKPDHFGSTPLHLACLSGSLTCVKLLCEKSNINLEPLDKNDKTPLMLAQSHRHNDIVELLQTEKKRRSSWFPPINEVWGLLFGKAGNSKAPLIFFMSSVLLWGYPMDKRGRYLNPFSRGPILNLIEFFFCTPEDYDDDYGYEYI</sequence>
<dbReference type="SMART" id="SM00248">
    <property type="entry name" value="ANK"/>
    <property type="match status" value="6"/>
</dbReference>
<dbReference type="GO" id="GO:0010468">
    <property type="term" value="P:regulation of gene expression"/>
    <property type="evidence" value="ECO:0007669"/>
    <property type="project" value="TreeGrafter"/>
</dbReference>
<dbReference type="SUPFAM" id="SSF48403">
    <property type="entry name" value="Ankyrin repeat"/>
    <property type="match status" value="1"/>
</dbReference>
<evidence type="ECO:0000313" key="5">
    <source>
        <dbReference type="EMBL" id="KAJ8927120.1"/>
    </source>
</evidence>
<keyword evidence="6" id="KW-1185">Reference proteome</keyword>
<dbReference type="PANTHER" id="PTHR24124">
    <property type="entry name" value="ANKYRIN REPEAT FAMILY A"/>
    <property type="match status" value="1"/>
</dbReference>
<name>A0AAV8WLK5_9CUCU</name>
<feature type="repeat" description="ANK" evidence="3">
    <location>
        <begin position="162"/>
        <end position="194"/>
    </location>
</feature>
<gene>
    <name evidence="5" type="ORF">NQ314_020393</name>
</gene>
<dbReference type="EMBL" id="JANEYF010005719">
    <property type="protein sequence ID" value="KAJ8927120.1"/>
    <property type="molecule type" value="Genomic_DNA"/>
</dbReference>
<dbReference type="PRINTS" id="PR01415">
    <property type="entry name" value="ANKYRIN"/>
</dbReference>
<protein>
    <submittedName>
        <fullName evidence="5">Uncharacterized protein</fullName>
    </submittedName>
</protein>
<dbReference type="GO" id="GO:0005634">
    <property type="term" value="C:nucleus"/>
    <property type="evidence" value="ECO:0007669"/>
    <property type="project" value="TreeGrafter"/>
</dbReference>
<dbReference type="InterPro" id="IPR002110">
    <property type="entry name" value="Ankyrin_rpt"/>
</dbReference>
<dbReference type="Proteomes" id="UP001162156">
    <property type="component" value="Unassembled WGS sequence"/>
</dbReference>
<evidence type="ECO:0000256" key="1">
    <source>
        <dbReference type="ARBA" id="ARBA00022737"/>
    </source>
</evidence>
<evidence type="ECO:0000313" key="6">
    <source>
        <dbReference type="Proteomes" id="UP001162156"/>
    </source>
</evidence>
<feature type="repeat" description="ANK" evidence="3">
    <location>
        <begin position="96"/>
        <end position="128"/>
    </location>
</feature>
<feature type="region of interest" description="Disordered" evidence="4">
    <location>
        <begin position="1"/>
        <end position="23"/>
    </location>
</feature>
<dbReference type="Pfam" id="PF12796">
    <property type="entry name" value="Ank_2"/>
    <property type="match status" value="2"/>
</dbReference>
<comment type="caution">
    <text evidence="5">The sequence shown here is derived from an EMBL/GenBank/DDBJ whole genome shotgun (WGS) entry which is preliminary data.</text>
</comment>
<dbReference type="AlphaFoldDB" id="A0AAV8WLK5"/>
<dbReference type="Pfam" id="PF00023">
    <property type="entry name" value="Ank"/>
    <property type="match status" value="1"/>
</dbReference>
<dbReference type="Gene3D" id="1.25.40.20">
    <property type="entry name" value="Ankyrin repeat-containing domain"/>
    <property type="match status" value="2"/>
</dbReference>
<feature type="repeat" description="ANK" evidence="3">
    <location>
        <begin position="61"/>
        <end position="89"/>
    </location>
</feature>
<proteinExistence type="predicted"/>
<keyword evidence="2 3" id="KW-0040">ANK repeat</keyword>